<protein>
    <submittedName>
        <fullName evidence="1">Uncharacterized protein</fullName>
    </submittedName>
</protein>
<dbReference type="EMBL" id="JBBPEH010000010">
    <property type="protein sequence ID" value="KAK7532787.1"/>
    <property type="molecule type" value="Genomic_DNA"/>
</dbReference>
<sequence length="264" mass="28544">MSNTEVIDTMTFFSLYSCMARFWITVFAVVKSANESISGKTLTLVRSEPDSLAGVTVPVMSSQLLRVIIVKGSGTVAKSEAGRNVAGSDSCEENLAGQSLVELPHLVDDEVLDGVLGEMGGADGFHELHDVRVAAAVVGVCFEHGFGVVGEAESRKRTLLPFISWLSGQHGAGAGHKLTHPAESLLIFHVCVSGGMMEARGAATGGIRVRCRVGARRLSTEVEMPWWRARKFWMGGLRFKVGCRNWSSPHSGRDSLRRSRRRAS</sequence>
<dbReference type="Proteomes" id="UP001360953">
    <property type="component" value="Unassembled WGS sequence"/>
</dbReference>
<dbReference type="GeneID" id="92029538"/>
<evidence type="ECO:0000313" key="2">
    <source>
        <dbReference type="Proteomes" id="UP001360953"/>
    </source>
</evidence>
<comment type="caution">
    <text evidence="1">The sequence shown here is derived from an EMBL/GenBank/DDBJ whole genome shotgun (WGS) entry which is preliminary data.</text>
</comment>
<organism evidence="1 2">
    <name type="scientific">Phyllosticta citribraziliensis</name>
    <dbReference type="NCBI Taxonomy" id="989973"/>
    <lineage>
        <taxon>Eukaryota</taxon>
        <taxon>Fungi</taxon>
        <taxon>Dikarya</taxon>
        <taxon>Ascomycota</taxon>
        <taxon>Pezizomycotina</taxon>
        <taxon>Dothideomycetes</taxon>
        <taxon>Dothideomycetes incertae sedis</taxon>
        <taxon>Botryosphaeriales</taxon>
        <taxon>Phyllostictaceae</taxon>
        <taxon>Phyllosticta</taxon>
    </lineage>
</organism>
<accession>A0ABR1LGE5</accession>
<reference evidence="1 2" key="1">
    <citation type="submission" date="2024-04" db="EMBL/GenBank/DDBJ databases">
        <title>Phyllosticta paracitricarpa is synonymous to the EU quarantine fungus P. citricarpa based on phylogenomic analyses.</title>
        <authorList>
            <consortium name="Lawrence Berkeley National Laboratory"/>
            <person name="Van ingen-buijs V.A."/>
            <person name="Van westerhoven A.C."/>
            <person name="Haridas S."/>
            <person name="Skiadas P."/>
            <person name="Martin F."/>
            <person name="Groenewald J.Z."/>
            <person name="Crous P.W."/>
            <person name="Seidl M.F."/>
        </authorList>
    </citation>
    <scope>NUCLEOTIDE SEQUENCE [LARGE SCALE GENOMIC DNA]</scope>
    <source>
        <strain evidence="1 2">CPC 17464</strain>
    </source>
</reference>
<dbReference type="RefSeq" id="XP_066652180.1">
    <property type="nucleotide sequence ID" value="XM_066796632.1"/>
</dbReference>
<proteinExistence type="predicted"/>
<evidence type="ECO:0000313" key="1">
    <source>
        <dbReference type="EMBL" id="KAK7532787.1"/>
    </source>
</evidence>
<gene>
    <name evidence="1" type="ORF">J3D65DRAFT_51685</name>
</gene>
<keyword evidence="2" id="KW-1185">Reference proteome</keyword>
<name>A0ABR1LGE5_9PEZI</name>